<evidence type="ECO:0000313" key="1">
    <source>
        <dbReference type="EnsemblPlants" id="AET4Gv20031400.1"/>
    </source>
</evidence>
<organism evidence="1 2">
    <name type="scientific">Aegilops tauschii subsp. strangulata</name>
    <name type="common">Goatgrass</name>
    <dbReference type="NCBI Taxonomy" id="200361"/>
    <lineage>
        <taxon>Eukaryota</taxon>
        <taxon>Viridiplantae</taxon>
        <taxon>Streptophyta</taxon>
        <taxon>Embryophyta</taxon>
        <taxon>Tracheophyta</taxon>
        <taxon>Spermatophyta</taxon>
        <taxon>Magnoliopsida</taxon>
        <taxon>Liliopsida</taxon>
        <taxon>Poales</taxon>
        <taxon>Poaceae</taxon>
        <taxon>BOP clade</taxon>
        <taxon>Pooideae</taxon>
        <taxon>Triticodae</taxon>
        <taxon>Triticeae</taxon>
        <taxon>Triticinae</taxon>
        <taxon>Aegilops</taxon>
    </lineage>
</organism>
<proteinExistence type="predicted"/>
<reference evidence="2" key="1">
    <citation type="journal article" date="2014" name="Science">
        <title>Ancient hybridizations among the ancestral genomes of bread wheat.</title>
        <authorList>
            <consortium name="International Wheat Genome Sequencing Consortium,"/>
            <person name="Marcussen T."/>
            <person name="Sandve S.R."/>
            <person name="Heier L."/>
            <person name="Spannagl M."/>
            <person name="Pfeifer M."/>
            <person name="Jakobsen K.S."/>
            <person name="Wulff B.B."/>
            <person name="Steuernagel B."/>
            <person name="Mayer K.F."/>
            <person name="Olsen O.A."/>
        </authorList>
    </citation>
    <scope>NUCLEOTIDE SEQUENCE [LARGE SCALE GENOMIC DNA]</scope>
    <source>
        <strain evidence="2">cv. AL8/78</strain>
    </source>
</reference>
<protein>
    <submittedName>
        <fullName evidence="1">Uncharacterized protein</fullName>
    </submittedName>
</protein>
<reference evidence="1" key="5">
    <citation type="journal article" date="2021" name="G3 (Bethesda)">
        <title>Aegilops tauschii genome assembly Aet v5.0 features greater sequence contiguity and improved annotation.</title>
        <authorList>
            <person name="Wang L."/>
            <person name="Zhu T."/>
            <person name="Rodriguez J.C."/>
            <person name="Deal K.R."/>
            <person name="Dubcovsky J."/>
            <person name="McGuire P.E."/>
            <person name="Lux T."/>
            <person name="Spannagl M."/>
            <person name="Mayer K.F.X."/>
            <person name="Baldrich P."/>
            <person name="Meyers B.C."/>
            <person name="Huo N."/>
            <person name="Gu Y.Q."/>
            <person name="Zhou H."/>
            <person name="Devos K.M."/>
            <person name="Bennetzen J.L."/>
            <person name="Unver T."/>
            <person name="Budak H."/>
            <person name="Gulick P.J."/>
            <person name="Galiba G."/>
            <person name="Kalapos B."/>
            <person name="Nelson D.R."/>
            <person name="Li P."/>
            <person name="You F.M."/>
            <person name="Luo M.C."/>
            <person name="Dvorak J."/>
        </authorList>
    </citation>
    <scope>NUCLEOTIDE SEQUENCE [LARGE SCALE GENOMIC DNA]</scope>
    <source>
        <strain evidence="1">cv. AL8/78</strain>
    </source>
</reference>
<reference evidence="1" key="3">
    <citation type="journal article" date="2017" name="Nature">
        <title>Genome sequence of the progenitor of the wheat D genome Aegilops tauschii.</title>
        <authorList>
            <person name="Luo M.C."/>
            <person name="Gu Y.Q."/>
            <person name="Puiu D."/>
            <person name="Wang H."/>
            <person name="Twardziok S.O."/>
            <person name="Deal K.R."/>
            <person name="Huo N."/>
            <person name="Zhu T."/>
            <person name="Wang L."/>
            <person name="Wang Y."/>
            <person name="McGuire P.E."/>
            <person name="Liu S."/>
            <person name="Long H."/>
            <person name="Ramasamy R.K."/>
            <person name="Rodriguez J.C."/>
            <person name="Van S.L."/>
            <person name="Yuan L."/>
            <person name="Wang Z."/>
            <person name="Xia Z."/>
            <person name="Xiao L."/>
            <person name="Anderson O.D."/>
            <person name="Ouyang S."/>
            <person name="Liang Y."/>
            <person name="Zimin A.V."/>
            <person name="Pertea G."/>
            <person name="Qi P."/>
            <person name="Bennetzen J.L."/>
            <person name="Dai X."/>
            <person name="Dawson M.W."/>
            <person name="Muller H.G."/>
            <person name="Kugler K."/>
            <person name="Rivarola-Duarte L."/>
            <person name="Spannagl M."/>
            <person name="Mayer K.F.X."/>
            <person name="Lu F.H."/>
            <person name="Bevan M.W."/>
            <person name="Leroy P."/>
            <person name="Li P."/>
            <person name="You F.M."/>
            <person name="Sun Q."/>
            <person name="Liu Z."/>
            <person name="Lyons E."/>
            <person name="Wicker T."/>
            <person name="Salzberg S.L."/>
            <person name="Devos K.M."/>
            <person name="Dvorak J."/>
        </authorList>
    </citation>
    <scope>NUCLEOTIDE SEQUENCE [LARGE SCALE GENOMIC DNA]</scope>
    <source>
        <strain evidence="1">cv. AL8/78</strain>
    </source>
</reference>
<name>A0A453H214_AEGTS</name>
<keyword evidence="2" id="KW-1185">Reference proteome</keyword>
<reference evidence="2" key="2">
    <citation type="journal article" date="2017" name="Nat. Plants">
        <title>The Aegilops tauschii genome reveals multiple impacts of transposons.</title>
        <authorList>
            <person name="Zhao G."/>
            <person name="Zou C."/>
            <person name="Li K."/>
            <person name="Wang K."/>
            <person name="Li T."/>
            <person name="Gao L."/>
            <person name="Zhang X."/>
            <person name="Wang H."/>
            <person name="Yang Z."/>
            <person name="Liu X."/>
            <person name="Jiang W."/>
            <person name="Mao L."/>
            <person name="Kong X."/>
            <person name="Jiao Y."/>
            <person name="Jia J."/>
        </authorList>
    </citation>
    <scope>NUCLEOTIDE SEQUENCE [LARGE SCALE GENOMIC DNA]</scope>
    <source>
        <strain evidence="2">cv. AL8/78</strain>
    </source>
</reference>
<dbReference type="Gramene" id="AET4Gv20031400.1">
    <property type="protein sequence ID" value="AET4Gv20031400.1"/>
    <property type="gene ID" value="AET4Gv20031400"/>
</dbReference>
<sequence>MASITSSLNLSHLSGSQSLGQGLTLEDHLLQCVYR</sequence>
<dbReference type="EnsemblPlants" id="AET4Gv20031400.1">
    <property type="protein sequence ID" value="AET4Gv20031400.1"/>
    <property type="gene ID" value="AET4Gv20031400"/>
</dbReference>
<dbReference type="AlphaFoldDB" id="A0A453H214"/>
<accession>A0A453H214</accession>
<evidence type="ECO:0000313" key="2">
    <source>
        <dbReference type="Proteomes" id="UP000015105"/>
    </source>
</evidence>
<reference evidence="1" key="4">
    <citation type="submission" date="2019-03" db="UniProtKB">
        <authorList>
            <consortium name="EnsemblPlants"/>
        </authorList>
    </citation>
    <scope>IDENTIFICATION</scope>
</reference>
<dbReference type="Proteomes" id="UP000015105">
    <property type="component" value="Chromosome 4D"/>
</dbReference>